<sequence>MLDPFLQGQIIGMHKAGLKSRKIALDLAVNDRTVRAIIKRYQERGTLAPKPIPGRPRHSDRPPSSKDVAPSAANEGGNAEEGEGGAMDIAVETQAPTTSTTSLADGMETMVSKKTGKVIKKRGKRGPYKKREKTPVVAPLAPILIAPHPILMVDAPGADAVVMVERDDASVIATTTTTTTRTMSLQVGSVVEIEEHENVKAKEAETVDMRDSGMA</sequence>
<name>A0A9P6K0H3_9FUNG</name>
<proteinExistence type="predicted"/>
<dbReference type="Gene3D" id="1.10.10.10">
    <property type="entry name" value="Winged helix-like DNA-binding domain superfamily/Winged helix DNA-binding domain"/>
    <property type="match status" value="1"/>
</dbReference>
<comment type="caution">
    <text evidence="2">The sequence shown here is derived from an EMBL/GenBank/DDBJ whole genome shotgun (WGS) entry which is preliminary data.</text>
</comment>
<keyword evidence="3" id="KW-1185">Reference proteome</keyword>
<evidence type="ECO:0000313" key="3">
    <source>
        <dbReference type="Proteomes" id="UP000723463"/>
    </source>
</evidence>
<evidence type="ECO:0008006" key="4">
    <source>
        <dbReference type="Google" id="ProtNLM"/>
    </source>
</evidence>
<dbReference type="SUPFAM" id="SSF46689">
    <property type="entry name" value="Homeodomain-like"/>
    <property type="match status" value="1"/>
</dbReference>
<reference evidence="2" key="1">
    <citation type="journal article" date="2020" name="Fungal Divers.">
        <title>Resolving the Mortierellaceae phylogeny through synthesis of multi-gene phylogenetics and phylogenomics.</title>
        <authorList>
            <person name="Vandepol N."/>
            <person name="Liber J."/>
            <person name="Desiro A."/>
            <person name="Na H."/>
            <person name="Kennedy M."/>
            <person name="Barry K."/>
            <person name="Grigoriev I.V."/>
            <person name="Miller A.N."/>
            <person name="O'Donnell K."/>
            <person name="Stajich J.E."/>
            <person name="Bonito G."/>
        </authorList>
    </citation>
    <scope>NUCLEOTIDE SEQUENCE</scope>
    <source>
        <strain evidence="2">NRRL 2591</strain>
    </source>
</reference>
<feature type="region of interest" description="Disordered" evidence="1">
    <location>
        <begin position="45"/>
        <end position="83"/>
    </location>
</feature>
<dbReference type="AlphaFoldDB" id="A0A9P6K0H3"/>
<dbReference type="EMBL" id="JAAAXW010000211">
    <property type="protein sequence ID" value="KAF9540179.1"/>
    <property type="molecule type" value="Genomic_DNA"/>
</dbReference>
<dbReference type="InterPro" id="IPR009057">
    <property type="entry name" value="Homeodomain-like_sf"/>
</dbReference>
<accession>A0A9P6K0H3</accession>
<organism evidence="2 3">
    <name type="scientific">Mortierella hygrophila</name>
    <dbReference type="NCBI Taxonomy" id="979708"/>
    <lineage>
        <taxon>Eukaryota</taxon>
        <taxon>Fungi</taxon>
        <taxon>Fungi incertae sedis</taxon>
        <taxon>Mucoromycota</taxon>
        <taxon>Mortierellomycotina</taxon>
        <taxon>Mortierellomycetes</taxon>
        <taxon>Mortierellales</taxon>
        <taxon>Mortierellaceae</taxon>
        <taxon>Mortierella</taxon>
    </lineage>
</organism>
<protein>
    <recommendedName>
        <fullName evidence="4">Paired domain-containing protein</fullName>
    </recommendedName>
</protein>
<evidence type="ECO:0000256" key="1">
    <source>
        <dbReference type="SAM" id="MobiDB-lite"/>
    </source>
</evidence>
<gene>
    <name evidence="2" type="ORF">EC957_004577</name>
</gene>
<evidence type="ECO:0000313" key="2">
    <source>
        <dbReference type="EMBL" id="KAF9540179.1"/>
    </source>
</evidence>
<dbReference type="InterPro" id="IPR036388">
    <property type="entry name" value="WH-like_DNA-bd_sf"/>
</dbReference>
<dbReference type="Proteomes" id="UP000723463">
    <property type="component" value="Unassembled WGS sequence"/>
</dbReference>